<feature type="transmembrane region" description="Helical" evidence="7">
    <location>
        <begin position="227"/>
        <end position="253"/>
    </location>
</feature>
<keyword evidence="5 7" id="KW-0472">Membrane</keyword>
<feature type="compositionally biased region" description="Low complexity" evidence="6">
    <location>
        <begin position="489"/>
        <end position="565"/>
    </location>
</feature>
<evidence type="ECO:0000256" key="2">
    <source>
        <dbReference type="ARBA" id="ARBA00008017"/>
    </source>
</evidence>
<dbReference type="RefSeq" id="XP_005844293.1">
    <property type="nucleotide sequence ID" value="XM_005844231.1"/>
</dbReference>
<dbReference type="InParanoid" id="E1ZPR2"/>
<dbReference type="InterPro" id="IPR006685">
    <property type="entry name" value="MscS_channel_2nd"/>
</dbReference>
<feature type="region of interest" description="Disordered" evidence="6">
    <location>
        <begin position="73"/>
        <end position="107"/>
    </location>
</feature>
<dbReference type="EMBL" id="GL433858">
    <property type="protein sequence ID" value="EFN52191.1"/>
    <property type="molecule type" value="Genomic_DNA"/>
</dbReference>
<evidence type="ECO:0000256" key="1">
    <source>
        <dbReference type="ARBA" id="ARBA00004141"/>
    </source>
</evidence>
<dbReference type="Pfam" id="PF00924">
    <property type="entry name" value="MS_channel_2nd"/>
    <property type="match status" value="1"/>
</dbReference>
<dbReference type="SUPFAM" id="SSF82861">
    <property type="entry name" value="Mechanosensitive channel protein MscS (YggB), transmembrane region"/>
    <property type="match status" value="1"/>
</dbReference>
<dbReference type="InterPro" id="IPR010920">
    <property type="entry name" value="LSM_dom_sf"/>
</dbReference>
<feature type="compositionally biased region" description="Acidic residues" evidence="6">
    <location>
        <begin position="38"/>
        <end position="53"/>
    </location>
</feature>
<feature type="transmembrane region" description="Helical" evidence="7">
    <location>
        <begin position="273"/>
        <end position="297"/>
    </location>
</feature>
<organism evidence="10">
    <name type="scientific">Chlorella variabilis</name>
    <name type="common">Green alga</name>
    <dbReference type="NCBI Taxonomy" id="554065"/>
    <lineage>
        <taxon>Eukaryota</taxon>
        <taxon>Viridiplantae</taxon>
        <taxon>Chlorophyta</taxon>
        <taxon>core chlorophytes</taxon>
        <taxon>Trebouxiophyceae</taxon>
        <taxon>Chlorellales</taxon>
        <taxon>Chlorellaceae</taxon>
        <taxon>Chlorella clade</taxon>
        <taxon>Chlorella</taxon>
    </lineage>
</organism>
<dbReference type="PANTHER" id="PTHR30566:SF5">
    <property type="entry name" value="MECHANOSENSITIVE ION CHANNEL PROTEIN 1, MITOCHONDRIAL-RELATED"/>
    <property type="match status" value="1"/>
</dbReference>
<dbReference type="STRING" id="554065.E1ZPR2"/>
<feature type="region of interest" description="Disordered" evidence="6">
    <location>
        <begin position="32"/>
        <end position="57"/>
    </location>
</feature>
<dbReference type="OrthoDB" id="2020558at2759"/>
<evidence type="ECO:0000256" key="6">
    <source>
        <dbReference type="SAM" id="MobiDB-lite"/>
    </source>
</evidence>
<evidence type="ECO:0000256" key="7">
    <source>
        <dbReference type="SAM" id="Phobius"/>
    </source>
</evidence>
<dbReference type="SUPFAM" id="SSF50182">
    <property type="entry name" value="Sm-like ribonucleoproteins"/>
    <property type="match status" value="1"/>
</dbReference>
<feature type="compositionally biased region" description="Low complexity" evidence="6">
    <location>
        <begin position="73"/>
        <end position="94"/>
    </location>
</feature>
<evidence type="ECO:0000256" key="3">
    <source>
        <dbReference type="ARBA" id="ARBA00022692"/>
    </source>
</evidence>
<evidence type="ECO:0000313" key="10">
    <source>
        <dbReference type="Proteomes" id="UP000008141"/>
    </source>
</evidence>
<comment type="subcellular location">
    <subcellularLocation>
        <location evidence="1">Membrane</location>
        <topology evidence="1">Multi-pass membrane protein</topology>
    </subcellularLocation>
</comment>
<evidence type="ECO:0000259" key="8">
    <source>
        <dbReference type="Pfam" id="PF00924"/>
    </source>
</evidence>
<dbReference type="Gene3D" id="2.30.30.60">
    <property type="match status" value="1"/>
</dbReference>
<keyword evidence="3 7" id="KW-0812">Transmembrane</keyword>
<feature type="region of interest" description="Disordered" evidence="6">
    <location>
        <begin position="489"/>
        <end position="606"/>
    </location>
</feature>
<dbReference type="GO" id="GO:0055085">
    <property type="term" value="P:transmembrane transport"/>
    <property type="evidence" value="ECO:0007669"/>
    <property type="project" value="InterPro"/>
</dbReference>
<dbReference type="InterPro" id="IPR023408">
    <property type="entry name" value="MscS_beta-dom_sf"/>
</dbReference>
<keyword evidence="10" id="KW-1185">Reference proteome</keyword>
<dbReference type="GeneID" id="17351582"/>
<dbReference type="Gene3D" id="1.10.287.1260">
    <property type="match status" value="1"/>
</dbReference>
<evidence type="ECO:0000256" key="4">
    <source>
        <dbReference type="ARBA" id="ARBA00022989"/>
    </source>
</evidence>
<feature type="domain" description="Mechanosensitive ion channel MscS" evidence="8">
    <location>
        <begin position="354"/>
        <end position="427"/>
    </location>
</feature>
<name>E1ZPR2_CHLVA</name>
<dbReference type="InterPro" id="IPR011014">
    <property type="entry name" value="MscS_channel_TM-2"/>
</dbReference>
<feature type="transmembrane region" description="Helical" evidence="7">
    <location>
        <begin position="317"/>
        <end position="339"/>
    </location>
</feature>
<reference evidence="9 10" key="1">
    <citation type="journal article" date="2010" name="Plant Cell">
        <title>The Chlorella variabilis NC64A genome reveals adaptation to photosymbiosis, coevolution with viruses, and cryptic sex.</title>
        <authorList>
            <person name="Blanc G."/>
            <person name="Duncan G."/>
            <person name="Agarkova I."/>
            <person name="Borodovsky M."/>
            <person name="Gurnon J."/>
            <person name="Kuo A."/>
            <person name="Lindquist E."/>
            <person name="Lucas S."/>
            <person name="Pangilinan J."/>
            <person name="Polle J."/>
            <person name="Salamov A."/>
            <person name="Terry A."/>
            <person name="Yamada T."/>
            <person name="Dunigan D.D."/>
            <person name="Grigoriev I.V."/>
            <person name="Claverie J.M."/>
            <person name="Van Etten J.L."/>
        </authorList>
    </citation>
    <scope>NUCLEOTIDE SEQUENCE [LARGE SCALE GENOMIC DNA]</scope>
    <source>
        <strain evidence="9 10">NC64A</strain>
    </source>
</reference>
<evidence type="ECO:0000256" key="5">
    <source>
        <dbReference type="ARBA" id="ARBA00023136"/>
    </source>
</evidence>
<accession>E1ZPR2</accession>
<dbReference type="KEGG" id="cvr:CHLNCDRAFT_139413"/>
<dbReference type="GO" id="GO:0016020">
    <property type="term" value="C:membrane"/>
    <property type="evidence" value="ECO:0007669"/>
    <property type="project" value="UniProtKB-SubCell"/>
</dbReference>
<comment type="similarity">
    <text evidence="2">Belongs to the MscS (TC 1.A.23) family.</text>
</comment>
<keyword evidence="4 7" id="KW-1133">Transmembrane helix</keyword>
<dbReference type="Proteomes" id="UP000008141">
    <property type="component" value="Unassembled WGS sequence"/>
</dbReference>
<feature type="compositionally biased region" description="Polar residues" evidence="6">
    <location>
        <begin position="95"/>
        <end position="107"/>
    </location>
</feature>
<dbReference type="PANTHER" id="PTHR30566">
    <property type="entry name" value="YNAI-RELATED MECHANOSENSITIVE ION CHANNEL"/>
    <property type="match status" value="1"/>
</dbReference>
<evidence type="ECO:0000313" key="9">
    <source>
        <dbReference type="EMBL" id="EFN52191.1"/>
    </source>
</evidence>
<dbReference type="AlphaFoldDB" id="E1ZPR2"/>
<gene>
    <name evidence="9" type="ORF">CHLNCDRAFT_139413</name>
</gene>
<sequence length="606" mass="64004">MEAVLGLRWQQLTPPPYDAGGRRRAVLCEAGGPRLDAFDPDTYAEDPEDDDDYSYGGFGEAASSIAGAAVAAASGPASGNPRSSSRSRSSRSSGVVTDQQKEGGQQHTTALGRGYSLMLLFGAALSRLLSRLHTAVLATGRVAWQLGGEALHGLPKVAVRAKDKAAESLSRSAAAKKVEKWQKKLEAVQQELPEDLWGKVMWVWDRPDVQKLRLTISMANFSIRLPALVALVATQIGLLSTSLSLPMLAPLLLGTGMLLRSIRTNASLVFPRIGLLVVLLWLLWFANSVIQNTVAYLRKQGAIDQRMADNINSAAELTVLVTAGIILLSMLGVNVSALLLPAGVAVAIAAKDLSHNFLAGFFLMVVQPFRLGDRVGVTLAAGSPGGFGGGGSWFEGVCEKVDLRYTALRQGKRRLMVPNSAFLQQPFMILEDVPAGSGGGMGAPPEAEPQGAVGPVSAVGYQPFITHDGRHVWQAYVNGAPVHQELAHEAVPPAASSPSAAPAAPAPAAAGRPPHGADAAPQQQQQQQQPYAEAQQQAASLPSPQQQQQQVGMPHSQQPPLQHQPTAPGSVFYTMAPPPGSYSGIAPPGGYHLYPRSHPLPPQTFS</sequence>
<protein>
    <recommendedName>
        <fullName evidence="8">Mechanosensitive ion channel MscS domain-containing protein</fullName>
    </recommendedName>
</protein>
<proteinExistence type="inferred from homology"/>